<dbReference type="InterPro" id="IPR038005">
    <property type="entry name" value="RX-like_CC"/>
</dbReference>
<dbReference type="GO" id="GO:0051707">
    <property type="term" value="P:response to other organism"/>
    <property type="evidence" value="ECO:0007669"/>
    <property type="project" value="UniProtKB-ARBA"/>
</dbReference>
<dbReference type="Gramene" id="TVU00106">
    <property type="protein sequence ID" value="TVU00106"/>
    <property type="gene ID" value="EJB05_54474"/>
</dbReference>
<comment type="caution">
    <text evidence="10">The sequence shown here is derived from an EMBL/GenBank/DDBJ whole genome shotgun (WGS) entry which is preliminary data.</text>
</comment>
<feature type="domain" description="NB-ARC" evidence="7">
    <location>
        <begin position="179"/>
        <end position="343"/>
    </location>
</feature>
<comment type="similarity">
    <text evidence="1">Belongs to the disease resistance NB-LRR family.</text>
</comment>
<keyword evidence="11" id="KW-1185">Reference proteome</keyword>
<dbReference type="AlphaFoldDB" id="A0A5J9SM86"/>
<dbReference type="Pfam" id="PF23598">
    <property type="entry name" value="LRR_14"/>
    <property type="match status" value="2"/>
</dbReference>
<feature type="domain" description="Disease resistance R13L4/SHOC-2-like LRR" evidence="9">
    <location>
        <begin position="714"/>
        <end position="943"/>
    </location>
</feature>
<feature type="domain" description="NB-ARC" evidence="7">
    <location>
        <begin position="408"/>
        <end position="558"/>
    </location>
</feature>
<dbReference type="GO" id="GO:0006952">
    <property type="term" value="P:defense response"/>
    <property type="evidence" value="ECO:0007669"/>
    <property type="project" value="UniProtKB-KW"/>
</dbReference>
<dbReference type="InterPro" id="IPR055414">
    <property type="entry name" value="LRR_R13L4/SHOC2-like"/>
</dbReference>
<dbReference type="PANTHER" id="PTHR19338:SF58">
    <property type="entry name" value="OS09G0517100 PROTEIN"/>
    <property type="match status" value="1"/>
</dbReference>
<protein>
    <submittedName>
        <fullName evidence="10">Uncharacterized protein</fullName>
    </submittedName>
</protein>
<dbReference type="InterPro" id="IPR027417">
    <property type="entry name" value="P-loop_NTPase"/>
</dbReference>
<dbReference type="EMBL" id="RWGY01000634">
    <property type="protein sequence ID" value="TVU00106.1"/>
    <property type="molecule type" value="Genomic_DNA"/>
</dbReference>
<reference evidence="10 11" key="1">
    <citation type="journal article" date="2019" name="Sci. Rep.">
        <title>A high-quality genome of Eragrostis curvula grass provides insights into Poaceae evolution and supports new strategies to enhance forage quality.</title>
        <authorList>
            <person name="Carballo J."/>
            <person name="Santos B.A.C.M."/>
            <person name="Zappacosta D."/>
            <person name="Garbus I."/>
            <person name="Selva J.P."/>
            <person name="Gallo C.A."/>
            <person name="Diaz A."/>
            <person name="Albertini E."/>
            <person name="Caccamo M."/>
            <person name="Echenique V."/>
        </authorList>
    </citation>
    <scope>NUCLEOTIDE SEQUENCE [LARGE SCALE GENOMIC DNA]</scope>
    <source>
        <strain evidence="11">cv. Victoria</strain>
        <tissue evidence="10">Leaf</tissue>
    </source>
</reference>
<name>A0A5J9SM86_9POAL</name>
<dbReference type="GO" id="GO:0043531">
    <property type="term" value="F:ADP binding"/>
    <property type="evidence" value="ECO:0007669"/>
    <property type="project" value="InterPro"/>
</dbReference>
<dbReference type="Gene3D" id="3.40.50.300">
    <property type="entry name" value="P-loop containing nucleotide triphosphate hydrolases"/>
    <property type="match status" value="2"/>
</dbReference>
<dbReference type="PANTHER" id="PTHR19338">
    <property type="entry name" value="TRANSLOCASE OF INNER MITOCHONDRIAL MEMBRANE 13 HOMOLOG"/>
    <property type="match status" value="1"/>
</dbReference>
<keyword evidence="4" id="KW-0547">Nucleotide-binding</keyword>
<evidence type="ECO:0000256" key="1">
    <source>
        <dbReference type="ARBA" id="ARBA00008894"/>
    </source>
</evidence>
<evidence type="ECO:0000259" key="8">
    <source>
        <dbReference type="Pfam" id="PF18052"/>
    </source>
</evidence>
<organism evidence="10 11">
    <name type="scientific">Eragrostis curvula</name>
    <name type="common">weeping love grass</name>
    <dbReference type="NCBI Taxonomy" id="38414"/>
    <lineage>
        <taxon>Eukaryota</taxon>
        <taxon>Viridiplantae</taxon>
        <taxon>Streptophyta</taxon>
        <taxon>Embryophyta</taxon>
        <taxon>Tracheophyta</taxon>
        <taxon>Spermatophyta</taxon>
        <taxon>Magnoliopsida</taxon>
        <taxon>Liliopsida</taxon>
        <taxon>Poales</taxon>
        <taxon>Poaceae</taxon>
        <taxon>PACMAD clade</taxon>
        <taxon>Chloridoideae</taxon>
        <taxon>Eragrostideae</taxon>
        <taxon>Eragrostidinae</taxon>
        <taxon>Eragrostis</taxon>
    </lineage>
</organism>
<evidence type="ECO:0000256" key="5">
    <source>
        <dbReference type="ARBA" id="ARBA00022821"/>
    </source>
</evidence>
<evidence type="ECO:0000313" key="11">
    <source>
        <dbReference type="Proteomes" id="UP000324897"/>
    </source>
</evidence>
<proteinExistence type="inferred from homology"/>
<dbReference type="CDD" id="cd14798">
    <property type="entry name" value="RX-CC_like"/>
    <property type="match status" value="1"/>
</dbReference>
<accession>A0A5J9SM86</accession>
<evidence type="ECO:0000313" key="10">
    <source>
        <dbReference type="EMBL" id="TVU00106.1"/>
    </source>
</evidence>
<dbReference type="Proteomes" id="UP000324897">
    <property type="component" value="Unassembled WGS sequence"/>
</dbReference>
<sequence length="975" mass="110565">MEATGLSLGKSVVDGALGYAKSAFAEEVALQLGIQRDHAFIRDELEMMLAFLMAAHEERDEHKVVKTWVKQVRNVAYDAEDSLQDFAIRLGKPSWWRVLRKLIDRHHVAKQMNELRAKVEDVSQRNVRYQLIKGSSSKAATSTQSNMVSETMSGVEEAMRLRNKAKVDLIRLIHNKKDEDFRVIALWGTNDLFWETSIIKRAYDDLKRDNNFECQAWITITNPFNPVESLQNIVRQFFIYSLEESAKTQEKSSPRVHDLRRMRVMEEGDLIKEFTKYLNEKSYLIVLTDLSTIEDWNQIKAYFPNNKKGSRLIVCTEKDEVASFCVGLETEMPEHKHLSTDPTLFAFFEKGSQEGTYSVEPGPSSDIYITEKNGSANERKLTRMGTIFSAFKESHLIGRVNEKSDIIKLISDNSSQQFEVISICGMGGLGKTTLVRYVYQSQELSTMFDKRACITVKRPFNPKELLNSLAMQLGDKQQALPNILEGKKYLIVLDDLSSIEEWDAIIQYFPRTEARSRIIITTRVENIAKHCSKKEKNIHKLKTLGEKDACNLFTEKPFFISDKMMFLRVLDLEDTSNLFDHHLTQISKLLHLKFLSVRGCGGISHLPDSFGDLKQLETLDIYGTQIVKLQRCIIKLRKLQYIRAGGKDLLGSGSYEEWMEDAPKLLRNKLCIYTFVSMLGLVACCSHDVREEMLDEEGDSNRHDCCTWYCHVALPFLARLADPGGVIVPRGLRKLKALHTLGVVNIARGKSILKEIKFLVQLRKLAVTGINKKNCREFCSILAALSFLESLSVRSVVESGLHGCLDGVSSPPKSLQSLKLYGKLVQLPEWIGGLQNLVKLKLEGTVLSDIDGSMQVMGKLPNLAILRLLRDSLDGEEHCRLIFHLEAPFPSLMVLELYYVCDNLNSVDFEEGAAPNLELLRFCGLGSSPLGFSGLASLPKLKEFEQVGFKYYFEADVQAQLAQNPNGPIFKDAKW</sequence>
<keyword evidence="6" id="KW-0175">Coiled coil</keyword>
<feature type="domain" description="Disease resistance R13L4/SHOC-2-like LRR" evidence="9">
    <location>
        <begin position="564"/>
        <end position="646"/>
    </location>
</feature>
<feature type="domain" description="Disease resistance N-terminal" evidence="8">
    <location>
        <begin position="13"/>
        <end position="94"/>
    </location>
</feature>
<evidence type="ECO:0000259" key="9">
    <source>
        <dbReference type="Pfam" id="PF23598"/>
    </source>
</evidence>
<evidence type="ECO:0000256" key="3">
    <source>
        <dbReference type="ARBA" id="ARBA00022737"/>
    </source>
</evidence>
<dbReference type="Pfam" id="PF18052">
    <property type="entry name" value="Rx_N"/>
    <property type="match status" value="1"/>
</dbReference>
<dbReference type="PRINTS" id="PR00364">
    <property type="entry name" value="DISEASERSIST"/>
</dbReference>
<evidence type="ECO:0000259" key="7">
    <source>
        <dbReference type="Pfam" id="PF00931"/>
    </source>
</evidence>
<feature type="non-terminal residue" evidence="10">
    <location>
        <position position="975"/>
    </location>
</feature>
<dbReference type="Gene3D" id="1.20.5.4130">
    <property type="match status" value="1"/>
</dbReference>
<evidence type="ECO:0000256" key="4">
    <source>
        <dbReference type="ARBA" id="ARBA00022741"/>
    </source>
</evidence>
<evidence type="ECO:0000256" key="6">
    <source>
        <dbReference type="ARBA" id="ARBA00023054"/>
    </source>
</evidence>
<evidence type="ECO:0000256" key="2">
    <source>
        <dbReference type="ARBA" id="ARBA00022614"/>
    </source>
</evidence>
<dbReference type="Gene3D" id="3.80.10.10">
    <property type="entry name" value="Ribonuclease Inhibitor"/>
    <property type="match status" value="2"/>
</dbReference>
<dbReference type="Pfam" id="PF00931">
    <property type="entry name" value="NB-ARC"/>
    <property type="match status" value="2"/>
</dbReference>
<dbReference type="SUPFAM" id="SSF52047">
    <property type="entry name" value="RNI-like"/>
    <property type="match status" value="1"/>
</dbReference>
<dbReference type="SUPFAM" id="SSF52540">
    <property type="entry name" value="P-loop containing nucleoside triphosphate hydrolases"/>
    <property type="match status" value="2"/>
</dbReference>
<gene>
    <name evidence="10" type="ORF">EJB05_54474</name>
</gene>
<dbReference type="InterPro" id="IPR032675">
    <property type="entry name" value="LRR_dom_sf"/>
</dbReference>
<keyword evidence="2" id="KW-0433">Leucine-rich repeat</keyword>
<dbReference type="InterPro" id="IPR041118">
    <property type="entry name" value="Rx_N"/>
</dbReference>
<keyword evidence="3" id="KW-0677">Repeat</keyword>
<dbReference type="OrthoDB" id="675227at2759"/>
<dbReference type="InterPro" id="IPR002182">
    <property type="entry name" value="NB-ARC"/>
</dbReference>
<keyword evidence="5" id="KW-0611">Plant defense</keyword>